<dbReference type="Proteomes" id="UP000660668">
    <property type="component" value="Unassembled WGS sequence"/>
</dbReference>
<evidence type="ECO:0000313" key="1">
    <source>
        <dbReference type="EMBL" id="MBF4766452.1"/>
    </source>
</evidence>
<dbReference type="EMBL" id="JADKPO010000001">
    <property type="protein sequence ID" value="MBF4766452.1"/>
    <property type="molecule type" value="Genomic_DNA"/>
</dbReference>
<gene>
    <name evidence="1" type="ORF">ISU10_01570</name>
</gene>
<evidence type="ECO:0000313" key="2">
    <source>
        <dbReference type="Proteomes" id="UP000660668"/>
    </source>
</evidence>
<dbReference type="RefSeq" id="WP_194694576.1">
    <property type="nucleotide sequence ID" value="NZ_JADKPO010000001.1"/>
</dbReference>
<accession>A0A930YGW0</accession>
<sequence>MITLETARTLREAMERAQVPWTPAPGDRFLVPDRDFDEPFIVSEMVIEVHDHPSGRLLRFNGTTEWALDSVPADEVLWVPWEHQLRALLGERFASMERVPMDQELGEVEAYAVVLADGSRHVDVDPEKAYAQAVLTIL</sequence>
<protein>
    <submittedName>
        <fullName evidence="1">Pilus assembly protein CpaE</fullName>
    </submittedName>
</protein>
<keyword evidence="2" id="KW-1185">Reference proteome</keyword>
<reference evidence="1" key="1">
    <citation type="submission" date="2020-11" db="EMBL/GenBank/DDBJ databases">
        <title>Nocardioides cynanchi sp. nov., isolated from soil of rhizosphere of Cynanchum wilfordii.</title>
        <authorList>
            <person name="Lee J.-S."/>
            <person name="Suh M.K."/>
            <person name="Kim J.-S."/>
        </authorList>
    </citation>
    <scope>NUCLEOTIDE SEQUENCE</scope>
    <source>
        <strain evidence="1">KCTC 19276</strain>
    </source>
</reference>
<organism evidence="1 2">
    <name type="scientific">Nocardioides agariphilus</name>
    <dbReference type="NCBI Taxonomy" id="433664"/>
    <lineage>
        <taxon>Bacteria</taxon>
        <taxon>Bacillati</taxon>
        <taxon>Actinomycetota</taxon>
        <taxon>Actinomycetes</taxon>
        <taxon>Propionibacteriales</taxon>
        <taxon>Nocardioidaceae</taxon>
        <taxon>Nocardioides</taxon>
    </lineage>
</organism>
<name>A0A930YGW0_9ACTN</name>
<proteinExistence type="predicted"/>
<comment type="caution">
    <text evidence="1">The sequence shown here is derived from an EMBL/GenBank/DDBJ whole genome shotgun (WGS) entry which is preliminary data.</text>
</comment>
<dbReference type="AlphaFoldDB" id="A0A930YGW0"/>